<evidence type="ECO:0000313" key="2">
    <source>
        <dbReference type="Proteomes" id="UP001283361"/>
    </source>
</evidence>
<accession>A0AAE0YZ18</accession>
<name>A0AAE0YZ18_9GAST</name>
<gene>
    <name evidence="1" type="ORF">RRG08_018492</name>
</gene>
<proteinExistence type="predicted"/>
<dbReference type="EMBL" id="JAWDGP010005070">
    <property type="protein sequence ID" value="KAK3759819.1"/>
    <property type="molecule type" value="Genomic_DNA"/>
</dbReference>
<sequence>MDQLHNGGTRVWGEGSGLREEMMDSGYISVAGDELDSVGEGKHSRLTMVHSDAAVLSKHTLRTLVTVQYWTMKTTMAADYLPLIHKLTAGSETRRGLGTLWLTS</sequence>
<evidence type="ECO:0000313" key="1">
    <source>
        <dbReference type="EMBL" id="KAK3759819.1"/>
    </source>
</evidence>
<dbReference type="AlphaFoldDB" id="A0AAE0YZ18"/>
<protein>
    <submittedName>
        <fullName evidence="1">Uncharacterized protein</fullName>
    </submittedName>
</protein>
<reference evidence="1" key="1">
    <citation type="journal article" date="2023" name="G3 (Bethesda)">
        <title>A reference genome for the long-term kleptoplast-retaining sea slug Elysia crispata morphotype clarki.</title>
        <authorList>
            <person name="Eastman K.E."/>
            <person name="Pendleton A.L."/>
            <person name="Shaikh M.A."/>
            <person name="Suttiyut T."/>
            <person name="Ogas R."/>
            <person name="Tomko P."/>
            <person name="Gavelis G."/>
            <person name="Widhalm J.R."/>
            <person name="Wisecaver J.H."/>
        </authorList>
    </citation>
    <scope>NUCLEOTIDE SEQUENCE</scope>
    <source>
        <strain evidence="1">ECLA1</strain>
    </source>
</reference>
<comment type="caution">
    <text evidence="1">The sequence shown here is derived from an EMBL/GenBank/DDBJ whole genome shotgun (WGS) entry which is preliminary data.</text>
</comment>
<dbReference type="Proteomes" id="UP001283361">
    <property type="component" value="Unassembled WGS sequence"/>
</dbReference>
<organism evidence="1 2">
    <name type="scientific">Elysia crispata</name>
    <name type="common">lettuce slug</name>
    <dbReference type="NCBI Taxonomy" id="231223"/>
    <lineage>
        <taxon>Eukaryota</taxon>
        <taxon>Metazoa</taxon>
        <taxon>Spiralia</taxon>
        <taxon>Lophotrochozoa</taxon>
        <taxon>Mollusca</taxon>
        <taxon>Gastropoda</taxon>
        <taxon>Heterobranchia</taxon>
        <taxon>Euthyneura</taxon>
        <taxon>Panpulmonata</taxon>
        <taxon>Sacoglossa</taxon>
        <taxon>Placobranchoidea</taxon>
        <taxon>Plakobranchidae</taxon>
        <taxon>Elysia</taxon>
    </lineage>
</organism>
<keyword evidence="2" id="KW-1185">Reference proteome</keyword>